<dbReference type="GO" id="GO:0008237">
    <property type="term" value="F:metallopeptidase activity"/>
    <property type="evidence" value="ECO:0007669"/>
    <property type="project" value="InterPro"/>
</dbReference>
<feature type="active site" description="Proton donor" evidence="1">
    <location>
        <position position="449"/>
    </location>
</feature>
<dbReference type="STRING" id="1121899.GCA_000430025_02201"/>
<dbReference type="OrthoDB" id="9814383at2"/>
<dbReference type="InterPro" id="IPR014782">
    <property type="entry name" value="Peptidase_M1_dom"/>
</dbReference>
<dbReference type="PANTHER" id="PTHR45726:SF3">
    <property type="entry name" value="LEUKOTRIENE A-4 HYDROLASE"/>
    <property type="match status" value="1"/>
</dbReference>
<feature type="signal peptide" evidence="3">
    <location>
        <begin position="1"/>
        <end position="17"/>
    </location>
</feature>
<dbReference type="PANTHER" id="PTHR45726">
    <property type="entry name" value="LEUKOTRIENE A-4 HYDROLASE"/>
    <property type="match status" value="1"/>
</dbReference>
<evidence type="ECO:0000259" key="4">
    <source>
        <dbReference type="Pfam" id="PF01433"/>
    </source>
</evidence>
<feature type="binding site" evidence="2">
    <location>
        <position position="370"/>
    </location>
    <ligand>
        <name>Zn(2+)</name>
        <dbReference type="ChEBI" id="CHEBI:29105"/>
        <note>catalytic</note>
    </ligand>
</feature>
<dbReference type="InterPro" id="IPR034015">
    <property type="entry name" value="M1_LTA4H"/>
</dbReference>
<keyword evidence="2" id="KW-0479">Metal-binding</keyword>
<evidence type="ECO:0000256" key="2">
    <source>
        <dbReference type="PIRSR" id="PIRSR634015-3"/>
    </source>
</evidence>
<dbReference type="eggNOG" id="COG0308">
    <property type="taxonomic scope" value="Bacteria"/>
</dbReference>
<keyword evidence="3" id="KW-0732">Signal</keyword>
<evidence type="ECO:0000313" key="5">
    <source>
        <dbReference type="EMBL" id="KGO89128.1"/>
    </source>
</evidence>
<dbReference type="Proteomes" id="UP000030121">
    <property type="component" value="Unassembled WGS sequence"/>
</dbReference>
<feature type="binding site" evidence="2">
    <location>
        <position position="366"/>
    </location>
    <ligand>
        <name>Zn(2+)</name>
        <dbReference type="ChEBI" id="CHEBI:29105"/>
        <note>catalytic</note>
    </ligand>
</feature>
<feature type="domain" description="Peptidase M1 membrane alanine aminopeptidase" evidence="4">
    <location>
        <begin position="362"/>
        <end position="508"/>
    </location>
</feature>
<feature type="chain" id="PRO_5001992144" evidence="3">
    <location>
        <begin position="18"/>
        <end position="624"/>
    </location>
</feature>
<feature type="binding site" evidence="2">
    <location>
        <position position="389"/>
    </location>
    <ligand>
        <name>Zn(2+)</name>
        <dbReference type="ChEBI" id="CHEBI:29105"/>
        <note>catalytic</note>
    </ligand>
</feature>
<feature type="active site" description="Proton acceptor" evidence="1">
    <location>
        <position position="367"/>
    </location>
</feature>
<gene>
    <name evidence="5" type="ORF">Q764_09480</name>
</gene>
<dbReference type="AlphaFoldDB" id="A0A0A2MCH1"/>
<keyword evidence="2" id="KW-0862">Zinc</keyword>
<proteinExistence type="predicted"/>
<dbReference type="RefSeq" id="WP_026980622.1">
    <property type="nucleotide sequence ID" value="NZ_AUCZ01000010.1"/>
</dbReference>
<sequence length="624" mass="71545">MRKQLLLALFIPCGLFAQNNPNPGYWQQHADYKMEVTMDVKTYQYKGKQTLVYTNNSPDTLRRVYYHLFNNAFQPNSAMDARLKTIKDPDGRMVTKVKIGDKEVKESRISALKPNEIGYLKINNFKQDGVPATNKTVGTILEVTLAKPLLPKTSTTLTLDFDGQVPVQIRRSGRNNKEGVELSMAQWYPKLAEYDFEGWQADPYIGREFHGVWGNFDVKITIDKNYIIGGSGYLQNGNQIGYNYQDAGVTVTIPKKQKTLTWHFVAPNVHDFTWAADKNYLHDKWQTEDGVTLHFLYKNNPKIIDNWKKLQPKTAALMAIYNKTVGQYPYKQYSVIQGGDGGMEYAMCTLILGEGTFDGLLGVTAHEMAHSWFQHVLATNEAKHSWMDEGFTTWLENYGLNEIAEKKVENPHADSYAGYYSLVKSGKEQPQTTHADRYDENRPYSIQAYSKGNIFLSQLEYLIGQENLLKTLKRYYSDFKFTHPTPNDIKKTAERVTGANLDWYLTEWTQTTNTIDYGIKTVEENGANTKLTLERIGRMPMPLEILVVYNDDTAETFYVPQTLMRWTKDNPYPNVKRTVTEGWDWAYPTFDISIGKPKTDIKAIVIDPSELMADINKANNVYQK</sequence>
<dbReference type="Pfam" id="PF01433">
    <property type="entry name" value="Peptidase_M1"/>
    <property type="match status" value="1"/>
</dbReference>
<dbReference type="CDD" id="cd09604">
    <property type="entry name" value="M1_APN_like"/>
    <property type="match status" value="1"/>
</dbReference>
<organism evidence="5 6">
    <name type="scientific">Flavobacterium suncheonense GH29-5 = DSM 17707</name>
    <dbReference type="NCBI Taxonomy" id="1121899"/>
    <lineage>
        <taxon>Bacteria</taxon>
        <taxon>Pseudomonadati</taxon>
        <taxon>Bacteroidota</taxon>
        <taxon>Flavobacteriia</taxon>
        <taxon>Flavobacteriales</taxon>
        <taxon>Flavobacteriaceae</taxon>
        <taxon>Flavobacterium</taxon>
    </lineage>
</organism>
<dbReference type="Gene3D" id="1.10.390.10">
    <property type="entry name" value="Neutral Protease Domain 2"/>
    <property type="match status" value="1"/>
</dbReference>
<evidence type="ECO:0000256" key="3">
    <source>
        <dbReference type="SAM" id="SignalP"/>
    </source>
</evidence>
<keyword evidence="6" id="KW-1185">Reference proteome</keyword>
<reference evidence="5 6" key="1">
    <citation type="submission" date="2013-09" db="EMBL/GenBank/DDBJ databases">
        <authorList>
            <person name="Zeng Z."/>
            <person name="Chen C."/>
        </authorList>
    </citation>
    <scope>NUCLEOTIDE SEQUENCE [LARGE SCALE GENOMIC DNA]</scope>
    <source>
        <strain evidence="5 6">GH29-5</strain>
    </source>
</reference>
<name>A0A0A2MCH1_9FLAO</name>
<dbReference type="InterPro" id="IPR027268">
    <property type="entry name" value="Peptidase_M4/M1_CTD_sf"/>
</dbReference>
<protein>
    <submittedName>
        <fullName evidence="5">Peptidase M1</fullName>
    </submittedName>
</protein>
<accession>A0A0A2MCH1</accession>
<comment type="caution">
    <text evidence="5">The sequence shown here is derived from an EMBL/GenBank/DDBJ whole genome shotgun (WGS) entry which is preliminary data.</text>
</comment>
<dbReference type="SUPFAM" id="SSF55486">
    <property type="entry name" value="Metalloproteases ('zincins'), catalytic domain"/>
    <property type="match status" value="1"/>
</dbReference>
<dbReference type="GO" id="GO:0008270">
    <property type="term" value="F:zinc ion binding"/>
    <property type="evidence" value="ECO:0007669"/>
    <property type="project" value="InterPro"/>
</dbReference>
<evidence type="ECO:0000256" key="1">
    <source>
        <dbReference type="PIRSR" id="PIRSR634015-1"/>
    </source>
</evidence>
<dbReference type="EMBL" id="JRLW01000011">
    <property type="protein sequence ID" value="KGO89128.1"/>
    <property type="molecule type" value="Genomic_DNA"/>
</dbReference>
<comment type="cofactor">
    <cofactor evidence="2">
        <name>Zn(2+)</name>
        <dbReference type="ChEBI" id="CHEBI:29105"/>
    </cofactor>
    <text evidence="2">Binds 1 zinc ion per subunit.</text>
</comment>
<evidence type="ECO:0000313" key="6">
    <source>
        <dbReference type="Proteomes" id="UP000030121"/>
    </source>
</evidence>